<dbReference type="RefSeq" id="WP_110485046.1">
    <property type="nucleotide sequence ID" value="NZ_QJVC01000006.1"/>
</dbReference>
<evidence type="ECO:0000256" key="5">
    <source>
        <dbReference type="ARBA" id="ARBA00022989"/>
    </source>
</evidence>
<organism evidence="9 10">
    <name type="scientific">Arthrobacter psychrolactophilus</name>
    <dbReference type="NCBI Taxonomy" id="92442"/>
    <lineage>
        <taxon>Bacteria</taxon>
        <taxon>Bacillati</taxon>
        <taxon>Actinomycetota</taxon>
        <taxon>Actinomycetes</taxon>
        <taxon>Micrococcales</taxon>
        <taxon>Micrococcaceae</taxon>
        <taxon>Arthrobacter</taxon>
    </lineage>
</organism>
<dbReference type="InterPro" id="IPR050171">
    <property type="entry name" value="MFS_Transporters"/>
</dbReference>
<feature type="transmembrane region" description="Helical" evidence="7">
    <location>
        <begin position="181"/>
        <end position="201"/>
    </location>
</feature>
<dbReference type="GO" id="GO:0005886">
    <property type="term" value="C:plasma membrane"/>
    <property type="evidence" value="ECO:0007669"/>
    <property type="project" value="UniProtKB-SubCell"/>
</dbReference>
<feature type="transmembrane region" description="Helical" evidence="7">
    <location>
        <begin position="351"/>
        <end position="374"/>
    </location>
</feature>
<feature type="transmembrane region" description="Helical" evidence="7">
    <location>
        <begin position="289"/>
        <end position="311"/>
    </location>
</feature>
<dbReference type="AlphaFoldDB" id="A0A2V5IRU3"/>
<dbReference type="PROSITE" id="PS50850">
    <property type="entry name" value="MFS"/>
    <property type="match status" value="1"/>
</dbReference>
<evidence type="ECO:0000259" key="8">
    <source>
        <dbReference type="PROSITE" id="PS50850"/>
    </source>
</evidence>
<evidence type="ECO:0000256" key="2">
    <source>
        <dbReference type="ARBA" id="ARBA00022448"/>
    </source>
</evidence>
<evidence type="ECO:0000256" key="6">
    <source>
        <dbReference type="ARBA" id="ARBA00023136"/>
    </source>
</evidence>
<keyword evidence="4 7" id="KW-0812">Transmembrane</keyword>
<evidence type="ECO:0000256" key="4">
    <source>
        <dbReference type="ARBA" id="ARBA00022692"/>
    </source>
</evidence>
<feature type="transmembrane region" description="Helical" evidence="7">
    <location>
        <begin position="261"/>
        <end position="282"/>
    </location>
</feature>
<dbReference type="InterPro" id="IPR020846">
    <property type="entry name" value="MFS_dom"/>
</dbReference>
<dbReference type="PANTHER" id="PTHR23517">
    <property type="entry name" value="RESISTANCE PROTEIN MDTM, PUTATIVE-RELATED-RELATED"/>
    <property type="match status" value="1"/>
</dbReference>
<keyword evidence="2" id="KW-0813">Transport</keyword>
<feature type="transmembrane region" description="Helical" evidence="7">
    <location>
        <begin position="222"/>
        <end position="249"/>
    </location>
</feature>
<dbReference type="GO" id="GO:0022857">
    <property type="term" value="F:transmembrane transporter activity"/>
    <property type="evidence" value="ECO:0007669"/>
    <property type="project" value="InterPro"/>
</dbReference>
<proteinExistence type="predicted"/>
<name>A0A2V5IRU3_9MICC</name>
<dbReference type="InterPro" id="IPR036259">
    <property type="entry name" value="MFS_trans_sf"/>
</dbReference>
<dbReference type="SUPFAM" id="SSF103473">
    <property type="entry name" value="MFS general substrate transporter"/>
    <property type="match status" value="1"/>
</dbReference>
<dbReference type="InterPro" id="IPR011701">
    <property type="entry name" value="MFS"/>
</dbReference>
<dbReference type="Gene3D" id="1.20.1250.20">
    <property type="entry name" value="MFS general substrate transporter like domains"/>
    <property type="match status" value="1"/>
</dbReference>
<feature type="transmembrane region" description="Helical" evidence="7">
    <location>
        <begin position="386"/>
        <end position="404"/>
    </location>
</feature>
<protein>
    <submittedName>
        <fullName evidence="9">MFS transporter</fullName>
    </submittedName>
</protein>
<evidence type="ECO:0000313" key="10">
    <source>
        <dbReference type="Proteomes" id="UP000247980"/>
    </source>
</evidence>
<dbReference type="OrthoDB" id="9781469at2"/>
<comment type="caution">
    <text evidence="9">The sequence shown here is derived from an EMBL/GenBank/DDBJ whole genome shotgun (WGS) entry which is preliminary data.</text>
</comment>
<keyword evidence="5 7" id="KW-1133">Transmembrane helix</keyword>
<sequence>MTSSNAPSQASHPLPQVRRRAGKRWAFWASASVLALVLWSSGAPSTLYPIYAAKWQLSPLTITTIFASYPLTLLVILPIFGNLSDWLGRRRVMIAGVALIAASAIVFALAPHVAFLFIGRILQGAGAGLAMGAGTAALMENNTASSPRFASSMATLSTATGLTLALVVSGALAQFFPMPLLWSYVVLLILSLASIAALLRAPDDNPGQAQPWRPQAPRLAQGIRMLFSIATLSVTLSYCVGAIFLSLGAHMIREFTHTGSTATIGALLGCSAAAIGITALFLSRIPARASVWVGAGLTIASLGFMAAASSFGSMSLFLGWCVVGGIAYSFAFTGGLGLINQAVPHQHRGATLSLLYLIAYAFQAGTAIGVGALATSFSLSTAVSSAALSLAGLSISLLVLMTIASGRGRTAHDTEAPASTASRIEF</sequence>
<comment type="subcellular location">
    <subcellularLocation>
        <location evidence="1">Cell membrane</location>
        <topology evidence="1">Multi-pass membrane protein</topology>
    </subcellularLocation>
</comment>
<keyword evidence="6 7" id="KW-0472">Membrane</keyword>
<dbReference type="EMBL" id="QJVC01000006">
    <property type="protein sequence ID" value="PYI38731.1"/>
    <property type="molecule type" value="Genomic_DNA"/>
</dbReference>
<evidence type="ECO:0000256" key="1">
    <source>
        <dbReference type="ARBA" id="ARBA00004651"/>
    </source>
</evidence>
<keyword evidence="3" id="KW-1003">Cell membrane</keyword>
<evidence type="ECO:0000313" key="9">
    <source>
        <dbReference type="EMBL" id="PYI38731.1"/>
    </source>
</evidence>
<evidence type="ECO:0000256" key="7">
    <source>
        <dbReference type="SAM" id="Phobius"/>
    </source>
</evidence>
<feature type="transmembrane region" description="Helical" evidence="7">
    <location>
        <begin position="151"/>
        <end position="175"/>
    </location>
</feature>
<dbReference type="Pfam" id="PF07690">
    <property type="entry name" value="MFS_1"/>
    <property type="match status" value="1"/>
</dbReference>
<reference evidence="9 10" key="1">
    <citation type="submission" date="2018-05" db="EMBL/GenBank/DDBJ databases">
        <title>Genetic diversity of glacier-inhabiting Cryobacterium bacteria in China and description of Cryobacterium mengkeensis sp. nov. and Arthrobacter glacialis sp. nov.</title>
        <authorList>
            <person name="Liu Q."/>
            <person name="Xin Y.-H."/>
        </authorList>
    </citation>
    <scope>NUCLEOTIDE SEQUENCE [LARGE SCALE GENOMIC DNA]</scope>
    <source>
        <strain evidence="9 10">B7</strain>
    </source>
</reference>
<feature type="domain" description="Major facilitator superfamily (MFS) profile" evidence="8">
    <location>
        <begin position="26"/>
        <end position="404"/>
    </location>
</feature>
<feature type="transmembrane region" description="Helical" evidence="7">
    <location>
        <begin position="25"/>
        <end position="51"/>
    </location>
</feature>
<feature type="transmembrane region" description="Helical" evidence="7">
    <location>
        <begin position="121"/>
        <end position="139"/>
    </location>
</feature>
<keyword evidence="10" id="KW-1185">Reference proteome</keyword>
<feature type="transmembrane region" description="Helical" evidence="7">
    <location>
        <begin position="92"/>
        <end position="115"/>
    </location>
</feature>
<evidence type="ECO:0000256" key="3">
    <source>
        <dbReference type="ARBA" id="ARBA00022475"/>
    </source>
</evidence>
<gene>
    <name evidence="9" type="ORF">CVS30_09265</name>
</gene>
<dbReference type="Proteomes" id="UP000247980">
    <property type="component" value="Unassembled WGS sequence"/>
</dbReference>
<dbReference type="PANTHER" id="PTHR23517:SF3">
    <property type="entry name" value="INTEGRAL MEMBRANE TRANSPORT PROTEIN"/>
    <property type="match status" value="1"/>
</dbReference>
<accession>A0A2V5IRU3</accession>
<feature type="transmembrane region" description="Helical" evidence="7">
    <location>
        <begin position="317"/>
        <end position="339"/>
    </location>
</feature>
<feature type="transmembrane region" description="Helical" evidence="7">
    <location>
        <begin position="57"/>
        <end position="80"/>
    </location>
</feature>